<sequence length="94" mass="10827">MPAFILAEVDVTNPELYKQYAAQTPDSLKAFGGEFIIRANPVQVLEGEWNHDRLVLIRFENAQMAQDWYNSPFYQEIRGIRIQASKGKILLIET</sequence>
<evidence type="ECO:0000313" key="2">
    <source>
        <dbReference type="EMBL" id="MFC3881101.1"/>
    </source>
</evidence>
<evidence type="ECO:0000259" key="1">
    <source>
        <dbReference type="Pfam" id="PF07045"/>
    </source>
</evidence>
<comment type="caution">
    <text evidence="2">The sequence shown here is derived from an EMBL/GenBank/DDBJ whole genome shotgun (WGS) entry which is preliminary data.</text>
</comment>
<evidence type="ECO:0000313" key="3">
    <source>
        <dbReference type="Proteomes" id="UP001595805"/>
    </source>
</evidence>
<name>A0ABV8AVZ7_9BACT</name>
<dbReference type="RefSeq" id="WP_377906441.1">
    <property type="nucleotide sequence ID" value="NZ_JBHRZS010000007.1"/>
</dbReference>
<keyword evidence="3" id="KW-1185">Reference proteome</keyword>
<dbReference type="SUPFAM" id="SSF54909">
    <property type="entry name" value="Dimeric alpha+beta barrel"/>
    <property type="match status" value="1"/>
</dbReference>
<dbReference type="Gene3D" id="3.30.70.100">
    <property type="match status" value="1"/>
</dbReference>
<dbReference type="InterPro" id="IPR011008">
    <property type="entry name" value="Dimeric_a/b-barrel"/>
</dbReference>
<feature type="domain" description="DUF1330" evidence="1">
    <location>
        <begin position="2"/>
        <end position="93"/>
    </location>
</feature>
<dbReference type="InterPro" id="IPR010753">
    <property type="entry name" value="DUF1330"/>
</dbReference>
<gene>
    <name evidence="2" type="ORF">ACFOSV_12980</name>
</gene>
<reference evidence="3" key="1">
    <citation type="journal article" date="2019" name="Int. J. Syst. Evol. Microbiol.">
        <title>The Global Catalogue of Microorganisms (GCM) 10K type strain sequencing project: providing services to taxonomists for standard genome sequencing and annotation.</title>
        <authorList>
            <consortium name="The Broad Institute Genomics Platform"/>
            <consortium name="The Broad Institute Genome Sequencing Center for Infectious Disease"/>
            <person name="Wu L."/>
            <person name="Ma J."/>
        </authorList>
    </citation>
    <scope>NUCLEOTIDE SEQUENCE [LARGE SCALE GENOMIC DNA]</scope>
    <source>
        <strain evidence="3">CCUG 60523</strain>
    </source>
</reference>
<dbReference type="EMBL" id="JBHRZS010000007">
    <property type="protein sequence ID" value="MFC3881101.1"/>
    <property type="molecule type" value="Genomic_DNA"/>
</dbReference>
<organism evidence="2 3">
    <name type="scientific">Algoriphagus namhaensis</name>
    <dbReference type="NCBI Taxonomy" id="915353"/>
    <lineage>
        <taxon>Bacteria</taxon>
        <taxon>Pseudomonadati</taxon>
        <taxon>Bacteroidota</taxon>
        <taxon>Cytophagia</taxon>
        <taxon>Cytophagales</taxon>
        <taxon>Cyclobacteriaceae</taxon>
        <taxon>Algoriphagus</taxon>
    </lineage>
</organism>
<accession>A0ABV8AVZ7</accession>
<proteinExistence type="predicted"/>
<dbReference type="Proteomes" id="UP001595805">
    <property type="component" value="Unassembled WGS sequence"/>
</dbReference>
<dbReference type="PANTHER" id="PTHR41521:SF4">
    <property type="entry name" value="BLR0684 PROTEIN"/>
    <property type="match status" value="1"/>
</dbReference>
<dbReference type="Pfam" id="PF07045">
    <property type="entry name" value="DUF1330"/>
    <property type="match status" value="1"/>
</dbReference>
<dbReference type="PANTHER" id="PTHR41521">
    <property type="match status" value="1"/>
</dbReference>
<protein>
    <submittedName>
        <fullName evidence="2">DUF1330 domain-containing protein</fullName>
    </submittedName>
</protein>